<evidence type="ECO:0000313" key="2">
    <source>
        <dbReference type="EMBL" id="TCT10795.1"/>
    </source>
</evidence>
<gene>
    <name evidence="2" type="ORF">EDC26_10111</name>
</gene>
<keyword evidence="3" id="KW-1185">Reference proteome</keyword>
<evidence type="ECO:0000256" key="1">
    <source>
        <dbReference type="SAM" id="SignalP"/>
    </source>
</evidence>
<dbReference type="Gene3D" id="2.40.360.20">
    <property type="match status" value="1"/>
</dbReference>
<evidence type="ECO:0000313" key="3">
    <source>
        <dbReference type="Proteomes" id="UP000295525"/>
    </source>
</evidence>
<proteinExistence type="predicted"/>
<protein>
    <recommendedName>
        <fullName evidence="4">Secreted protein</fullName>
    </recommendedName>
</protein>
<organism evidence="2 3">
    <name type="scientific">Paralcaligenes ureilyticus</name>
    <dbReference type="NCBI Taxonomy" id="627131"/>
    <lineage>
        <taxon>Bacteria</taxon>
        <taxon>Pseudomonadati</taxon>
        <taxon>Pseudomonadota</taxon>
        <taxon>Betaproteobacteria</taxon>
        <taxon>Burkholderiales</taxon>
        <taxon>Alcaligenaceae</taxon>
        <taxon>Paralcaligenes</taxon>
    </lineage>
</organism>
<reference evidence="2 3" key="1">
    <citation type="submission" date="2019-03" db="EMBL/GenBank/DDBJ databases">
        <title>Genomic Encyclopedia of Type Strains, Phase IV (KMG-IV): sequencing the most valuable type-strain genomes for metagenomic binning, comparative biology and taxonomic classification.</title>
        <authorList>
            <person name="Goeker M."/>
        </authorList>
    </citation>
    <scope>NUCLEOTIDE SEQUENCE [LARGE SCALE GENOMIC DNA]</scope>
    <source>
        <strain evidence="2 3">DSM 24591</strain>
    </source>
</reference>
<dbReference type="Proteomes" id="UP000295525">
    <property type="component" value="Unassembled WGS sequence"/>
</dbReference>
<dbReference type="AlphaFoldDB" id="A0A4R3MGM3"/>
<feature type="chain" id="PRO_5020958643" description="Secreted protein" evidence="1">
    <location>
        <begin position="24"/>
        <end position="240"/>
    </location>
</feature>
<dbReference type="OrthoDB" id="8962610at2"/>
<dbReference type="EMBL" id="SMAJ01000001">
    <property type="protein sequence ID" value="TCT10795.1"/>
    <property type="molecule type" value="Genomic_DNA"/>
</dbReference>
<comment type="caution">
    <text evidence="2">The sequence shown here is derived from an EMBL/GenBank/DDBJ whole genome shotgun (WGS) entry which is preliminary data.</text>
</comment>
<accession>A0A4R3MGM3</accession>
<dbReference type="RefSeq" id="WP_132579237.1">
    <property type="nucleotide sequence ID" value="NZ_SMAJ01000001.1"/>
</dbReference>
<sequence>MRLISVAGAVALAWGLGMGQAVAGICEVPFMHDGGAVTLTGSGGVQLGADLSFSNVRKVSADACEARVQGNATFGLMGLPPGKSKIDYWMSVKNGKASFERSDGAGRRVPVNGKFDLRMLGLFAYGRPITHSGQTFPALKFQINIDKHAVQTQPLVVHTGEKTVGSQQSIQTAAGTQACWPIRYTRVIDPTQASFNGLVLPVPGMTSSVTDWFCPKVNMVMKQESQQQGMSSLLEVSSLR</sequence>
<keyword evidence="1" id="KW-0732">Signal</keyword>
<feature type="signal peptide" evidence="1">
    <location>
        <begin position="1"/>
        <end position="23"/>
    </location>
</feature>
<name>A0A4R3MGM3_9BURK</name>
<evidence type="ECO:0008006" key="4">
    <source>
        <dbReference type="Google" id="ProtNLM"/>
    </source>
</evidence>